<dbReference type="AlphaFoldDB" id="A0A643CFY0"/>
<dbReference type="GO" id="GO:0005737">
    <property type="term" value="C:cytoplasm"/>
    <property type="evidence" value="ECO:0007669"/>
    <property type="project" value="TreeGrafter"/>
</dbReference>
<dbReference type="Gene3D" id="1.10.555.10">
    <property type="entry name" value="Rho GTPase activation protein"/>
    <property type="match status" value="1"/>
</dbReference>
<evidence type="ECO:0000313" key="4">
    <source>
        <dbReference type="Proteomes" id="UP000437017"/>
    </source>
</evidence>
<reference evidence="3 4" key="1">
    <citation type="journal article" date="2019" name="PLoS ONE">
        <title>Genomic analyses reveal an absence of contemporary introgressive admixture between fin whales and blue whales, despite known hybrids.</title>
        <authorList>
            <person name="Westbury M.V."/>
            <person name="Petersen B."/>
            <person name="Lorenzen E.D."/>
        </authorList>
    </citation>
    <scope>NUCLEOTIDE SEQUENCE [LARGE SCALE GENOMIC DNA]</scope>
    <source>
        <strain evidence="3">FinWhale-01</strain>
    </source>
</reference>
<accession>A0A643CFY0</accession>
<evidence type="ECO:0000313" key="3">
    <source>
        <dbReference type="EMBL" id="KAB0399060.1"/>
    </source>
</evidence>
<sequence length="434" mass="47179">QQSLKGCRCRLAGETFIMDSAYSEQAVLLLQRGRGPPEGTCTCAGYQKVPALALIELTTLCDVLGLDLKKSKAGKRKATETCLFSVSLDTLLEADRRSLPSTQIPLLLSCLGERGLDTSGILRVPGSKLWFGFPTSLRLRLPAPSSGLEHKLNHNDASDLLQMSIQALPAPLLTAEYLQAFPVVVQHDVLGKALLEFFPVAREPSNKMMLWSVSTEMAPHLFQHRGGPPKLPRGREKQLAEGAAEVVRMIAQYQDLPWTVAFLGGPGVKTERQHSPGLKTWLRRMHADRNEAMDGPELVSEPCTTAPPPQVEEERGKGQHLCALPRVGKVGFALWGVESLSPAGNRVLVQGEVSPSELKATEGSSTGPRSQPTSSSTKSEGISHRLDPDAHLLDLYCTNLHGEWGSSNRTPPKPLDSKEQPGYHIPAATGWVYS</sequence>
<dbReference type="GO" id="GO:0005096">
    <property type="term" value="F:GTPase activator activity"/>
    <property type="evidence" value="ECO:0007669"/>
    <property type="project" value="UniProtKB-KW"/>
</dbReference>
<keyword evidence="4" id="KW-1185">Reference proteome</keyword>
<dbReference type="EMBL" id="SGJD01001633">
    <property type="protein sequence ID" value="KAB0399060.1"/>
    <property type="molecule type" value="Genomic_DNA"/>
</dbReference>
<dbReference type="OrthoDB" id="27680at2759"/>
<dbReference type="PANTHER" id="PTHR14963:SF4">
    <property type="entry name" value="RHO GTPASE-ACTIVATING PROTEIN 40"/>
    <property type="match status" value="1"/>
</dbReference>
<keyword evidence="1" id="KW-0343">GTPase activation</keyword>
<dbReference type="PANTHER" id="PTHR14963">
    <property type="entry name" value="RHO GTPASE ACTIVATING PROTEIN 18,19-RELATED"/>
    <property type="match status" value="1"/>
</dbReference>
<evidence type="ECO:0000256" key="2">
    <source>
        <dbReference type="SAM" id="MobiDB-lite"/>
    </source>
</evidence>
<feature type="compositionally biased region" description="Polar residues" evidence="2">
    <location>
        <begin position="362"/>
        <end position="380"/>
    </location>
</feature>
<dbReference type="GO" id="GO:0051056">
    <property type="term" value="P:regulation of small GTPase mediated signal transduction"/>
    <property type="evidence" value="ECO:0007669"/>
    <property type="project" value="TreeGrafter"/>
</dbReference>
<organism evidence="3 4">
    <name type="scientific">Balaenoptera physalus</name>
    <name type="common">Fin whale</name>
    <name type="synonym">Balaena physalus</name>
    <dbReference type="NCBI Taxonomy" id="9770"/>
    <lineage>
        <taxon>Eukaryota</taxon>
        <taxon>Metazoa</taxon>
        <taxon>Chordata</taxon>
        <taxon>Craniata</taxon>
        <taxon>Vertebrata</taxon>
        <taxon>Euteleostomi</taxon>
        <taxon>Mammalia</taxon>
        <taxon>Eutheria</taxon>
        <taxon>Laurasiatheria</taxon>
        <taxon>Artiodactyla</taxon>
        <taxon>Whippomorpha</taxon>
        <taxon>Cetacea</taxon>
        <taxon>Mysticeti</taxon>
        <taxon>Balaenopteridae</taxon>
        <taxon>Balaenoptera</taxon>
    </lineage>
</organism>
<name>A0A643CFY0_BALPH</name>
<proteinExistence type="predicted"/>
<dbReference type="GO" id="GO:0030833">
    <property type="term" value="P:regulation of actin filament polymerization"/>
    <property type="evidence" value="ECO:0007669"/>
    <property type="project" value="TreeGrafter"/>
</dbReference>
<comment type="caution">
    <text evidence="3">The sequence shown here is derived from an EMBL/GenBank/DDBJ whole genome shotgun (WGS) entry which is preliminary data.</text>
</comment>
<dbReference type="SUPFAM" id="SSF48350">
    <property type="entry name" value="GTPase activation domain, GAP"/>
    <property type="match status" value="1"/>
</dbReference>
<feature type="non-terminal residue" evidence="3">
    <location>
        <position position="1"/>
    </location>
</feature>
<feature type="non-terminal residue" evidence="3">
    <location>
        <position position="434"/>
    </location>
</feature>
<feature type="region of interest" description="Disordered" evidence="2">
    <location>
        <begin position="355"/>
        <end position="384"/>
    </location>
</feature>
<dbReference type="InterPro" id="IPR008936">
    <property type="entry name" value="Rho_GTPase_activation_prot"/>
</dbReference>
<evidence type="ECO:0000256" key="1">
    <source>
        <dbReference type="ARBA" id="ARBA00022468"/>
    </source>
</evidence>
<feature type="region of interest" description="Disordered" evidence="2">
    <location>
        <begin position="294"/>
        <end position="316"/>
    </location>
</feature>
<dbReference type="Proteomes" id="UP000437017">
    <property type="component" value="Unassembled WGS sequence"/>
</dbReference>
<protein>
    <submittedName>
        <fullName evidence="3">Uncharacterized protein</fullName>
    </submittedName>
</protein>
<gene>
    <name evidence="3" type="ORF">E2I00_004202</name>
</gene>
<feature type="region of interest" description="Disordered" evidence="2">
    <location>
        <begin position="403"/>
        <end position="422"/>
    </location>
</feature>